<dbReference type="AlphaFoldDB" id="A0A6A6X5A1"/>
<keyword evidence="2" id="KW-1185">Reference proteome</keyword>
<protein>
    <submittedName>
        <fullName evidence="1">Uncharacterized protein</fullName>
    </submittedName>
</protein>
<reference evidence="1" key="1">
    <citation type="journal article" date="2020" name="Stud. Mycol.">
        <title>101 Dothideomycetes genomes: a test case for predicting lifestyles and emergence of pathogens.</title>
        <authorList>
            <person name="Haridas S."/>
            <person name="Albert R."/>
            <person name="Binder M."/>
            <person name="Bloem J."/>
            <person name="Labutti K."/>
            <person name="Salamov A."/>
            <person name="Andreopoulos B."/>
            <person name="Baker S."/>
            <person name="Barry K."/>
            <person name="Bills G."/>
            <person name="Bluhm B."/>
            <person name="Cannon C."/>
            <person name="Castanera R."/>
            <person name="Culley D."/>
            <person name="Daum C."/>
            <person name="Ezra D."/>
            <person name="Gonzalez J."/>
            <person name="Henrissat B."/>
            <person name="Kuo A."/>
            <person name="Liang C."/>
            <person name="Lipzen A."/>
            <person name="Lutzoni F."/>
            <person name="Magnuson J."/>
            <person name="Mondo S."/>
            <person name="Nolan M."/>
            <person name="Ohm R."/>
            <person name="Pangilinan J."/>
            <person name="Park H.-J."/>
            <person name="Ramirez L."/>
            <person name="Alfaro M."/>
            <person name="Sun H."/>
            <person name="Tritt A."/>
            <person name="Yoshinaga Y."/>
            <person name="Zwiers L.-H."/>
            <person name="Turgeon B."/>
            <person name="Goodwin S."/>
            <person name="Spatafora J."/>
            <person name="Crous P."/>
            <person name="Grigoriev I."/>
        </authorList>
    </citation>
    <scope>NUCLEOTIDE SEQUENCE</scope>
    <source>
        <strain evidence="1">CBS 109.77</strain>
    </source>
</reference>
<name>A0A6A6X5A1_9PLEO</name>
<dbReference type="Proteomes" id="UP000799757">
    <property type="component" value="Unassembled WGS sequence"/>
</dbReference>
<organism evidence="1 2">
    <name type="scientific">Melanomma pulvis-pyrius CBS 109.77</name>
    <dbReference type="NCBI Taxonomy" id="1314802"/>
    <lineage>
        <taxon>Eukaryota</taxon>
        <taxon>Fungi</taxon>
        <taxon>Dikarya</taxon>
        <taxon>Ascomycota</taxon>
        <taxon>Pezizomycotina</taxon>
        <taxon>Dothideomycetes</taxon>
        <taxon>Pleosporomycetidae</taxon>
        <taxon>Pleosporales</taxon>
        <taxon>Melanommataceae</taxon>
        <taxon>Melanomma</taxon>
    </lineage>
</organism>
<evidence type="ECO:0000313" key="1">
    <source>
        <dbReference type="EMBL" id="KAF2791305.1"/>
    </source>
</evidence>
<evidence type="ECO:0000313" key="2">
    <source>
        <dbReference type="Proteomes" id="UP000799757"/>
    </source>
</evidence>
<sequence>MGVKMGAQRNGPDARRQCAPIKSHRLRCGTTRRPPIRRLLALRHETGQGFVSTCPLHPSTSINLSAPPEAPPRTTPACRRVVPSSSPHVFDTWSRCGPCLPAHCACRDASTAFALLRFVPTFESRNSLGQCCQEASGPCRLECRKTIRHWSRLVGISLGTTEMRLPRFARPRRDALTSSPLPLQQAFEAPLSTFHFLQWSRIDRRRTDAGAGQPDGCA</sequence>
<dbReference type="EMBL" id="MU002026">
    <property type="protein sequence ID" value="KAF2791305.1"/>
    <property type="molecule type" value="Genomic_DNA"/>
</dbReference>
<proteinExistence type="predicted"/>
<gene>
    <name evidence="1" type="ORF">K505DRAFT_67830</name>
</gene>
<accession>A0A6A6X5A1</accession>